<dbReference type="Pfam" id="PF09594">
    <property type="entry name" value="GT87"/>
    <property type="match status" value="1"/>
</dbReference>
<evidence type="ECO:0000256" key="2">
    <source>
        <dbReference type="ARBA" id="ARBA00022475"/>
    </source>
</evidence>
<feature type="transmembrane region" description="Helical" evidence="8">
    <location>
        <begin position="269"/>
        <end position="289"/>
    </location>
</feature>
<feature type="transmembrane region" description="Helical" evidence="8">
    <location>
        <begin position="166"/>
        <end position="187"/>
    </location>
</feature>
<comment type="subcellular location">
    <subcellularLocation>
        <location evidence="1">Cell membrane</location>
        <topology evidence="1">Multi-pass membrane protein</topology>
    </subcellularLocation>
</comment>
<keyword evidence="2" id="KW-1003">Cell membrane</keyword>
<keyword evidence="5 8" id="KW-1133">Transmembrane helix</keyword>
<dbReference type="KEGG" id="mgor:H0P51_19565"/>
<keyword evidence="4 8" id="KW-0812">Transmembrane</keyword>
<gene>
    <name evidence="9" type="ORF">H0P51_19565</name>
</gene>
<feature type="transmembrane region" description="Helical" evidence="8">
    <location>
        <begin position="70"/>
        <end position="103"/>
    </location>
</feature>
<accession>A0A7D6HRY4</accession>
<comment type="similarity">
    <text evidence="7">Belongs to the glycosyltransferase 87 family.</text>
</comment>
<dbReference type="GO" id="GO:0016758">
    <property type="term" value="F:hexosyltransferase activity"/>
    <property type="evidence" value="ECO:0007669"/>
    <property type="project" value="InterPro"/>
</dbReference>
<evidence type="ECO:0000256" key="7">
    <source>
        <dbReference type="ARBA" id="ARBA00024033"/>
    </source>
</evidence>
<evidence type="ECO:0000313" key="10">
    <source>
        <dbReference type="Proteomes" id="UP000510682"/>
    </source>
</evidence>
<reference evidence="10" key="3">
    <citation type="submission" date="2023-07" db="EMBL/GenBank/DDBJ databases">
        <title>Description of Mycobacterium gordonae subsp. intergordonae subsp.nov. and Mycobacterium gordonae subsp. gordonae subsp. nov.</title>
        <authorList>
            <person name="Huang H."/>
        </authorList>
    </citation>
    <scope>NUCLEOTIDE SEQUENCE [LARGE SCALE GENOMIC DNA]</scope>
    <source>
        <strain evidence="10">24</strain>
    </source>
</reference>
<evidence type="ECO:0000256" key="8">
    <source>
        <dbReference type="SAM" id="Phobius"/>
    </source>
</evidence>
<reference evidence="9 10" key="2">
    <citation type="submission" date="2020-07" db="EMBL/GenBank/DDBJ databases">
        <authorList>
            <person name="Yu X."/>
        </authorList>
    </citation>
    <scope>NUCLEOTIDE SEQUENCE [LARGE SCALE GENOMIC DNA]</scope>
    <source>
        <strain evidence="10">24</strain>
    </source>
</reference>
<dbReference type="Proteomes" id="UP000510682">
    <property type="component" value="Chromosome"/>
</dbReference>
<name>A0A7D6HRY4_9MYCO</name>
<proteinExistence type="inferred from homology"/>
<evidence type="ECO:0000256" key="3">
    <source>
        <dbReference type="ARBA" id="ARBA00022679"/>
    </source>
</evidence>
<evidence type="ECO:0000256" key="4">
    <source>
        <dbReference type="ARBA" id="ARBA00022692"/>
    </source>
</evidence>
<dbReference type="InterPro" id="IPR018584">
    <property type="entry name" value="GT87"/>
</dbReference>
<feature type="transmembrane region" description="Helical" evidence="8">
    <location>
        <begin position="194"/>
        <end position="212"/>
    </location>
</feature>
<keyword evidence="6 8" id="KW-0472">Membrane</keyword>
<evidence type="ECO:0000256" key="5">
    <source>
        <dbReference type="ARBA" id="ARBA00022989"/>
    </source>
</evidence>
<dbReference type="RefSeq" id="WP_180914553.1">
    <property type="nucleotide sequence ID" value="NZ_CP059165.1"/>
</dbReference>
<protein>
    <submittedName>
        <fullName evidence="9">DUF2029 domain-containing protein</fullName>
    </submittedName>
</protein>
<keyword evidence="10" id="KW-1185">Reference proteome</keyword>
<evidence type="ECO:0000256" key="6">
    <source>
        <dbReference type="ARBA" id="ARBA00023136"/>
    </source>
</evidence>
<keyword evidence="3" id="KW-0808">Transferase</keyword>
<evidence type="ECO:0000256" key="1">
    <source>
        <dbReference type="ARBA" id="ARBA00004651"/>
    </source>
</evidence>
<sequence length="299" mass="31956">MAVGVAGVLAVAALLVQQALEPFNAGSHLGLFTNAGDLDVYRHGGLQVLHRRPLYSAELPSGGWFTYPPFAATLFVSLGIVSFAAAQWLWMLVSFVALTATVWRCATVLGYRADRRLALLSVALALVALDTEPVRGTLWPGQVNLVLMAVVVWDLTRPSAARLRGWSVGVAAGVKLTAIVFVPYLLITRQWRPSATAIATALTIVLLTWIVLPTDSATYWTNALFETERIGPLTHPGNFSIGGDLATWLAADPMPLACWLAGVGLAGVGGYYAACAVTFLMAVPIVLACRQRGFARPRV</sequence>
<dbReference type="AlphaFoldDB" id="A0A7D6HRY4"/>
<dbReference type="EMBL" id="CP059165">
    <property type="protein sequence ID" value="QLL05972.1"/>
    <property type="molecule type" value="Genomic_DNA"/>
</dbReference>
<feature type="transmembrane region" description="Helical" evidence="8">
    <location>
        <begin position="115"/>
        <end position="131"/>
    </location>
</feature>
<organism evidence="9 10">
    <name type="scientific">Mycobacterium vicinigordonae</name>
    <dbReference type="NCBI Taxonomy" id="1719132"/>
    <lineage>
        <taxon>Bacteria</taxon>
        <taxon>Bacillati</taxon>
        <taxon>Actinomycetota</taxon>
        <taxon>Actinomycetes</taxon>
        <taxon>Mycobacteriales</taxon>
        <taxon>Mycobacteriaceae</taxon>
        <taxon>Mycobacterium</taxon>
    </lineage>
</organism>
<reference evidence="10" key="1">
    <citation type="submission" date="2020-07" db="EMBL/GenBank/DDBJ databases">
        <title>Description of Mycobacterium gordonae subsp. intergordonae subsp.nov. and Mycobacterium gordonae subsp. gordonae subsp. nov.</title>
        <authorList>
            <person name="Yu X."/>
        </authorList>
    </citation>
    <scope>NUCLEOTIDE SEQUENCE [LARGE SCALE GENOMIC DNA]</scope>
    <source>
        <strain evidence="10">24</strain>
    </source>
</reference>
<evidence type="ECO:0000313" key="9">
    <source>
        <dbReference type="EMBL" id="QLL05972.1"/>
    </source>
</evidence>
<dbReference type="GO" id="GO:0005886">
    <property type="term" value="C:plasma membrane"/>
    <property type="evidence" value="ECO:0007669"/>
    <property type="project" value="UniProtKB-SubCell"/>
</dbReference>